<dbReference type="RefSeq" id="XP_009539006.1">
    <property type="nucleotide sequence ID" value="XM_009540711.1"/>
</dbReference>
<feature type="region of interest" description="Disordered" evidence="1">
    <location>
        <begin position="82"/>
        <end position="102"/>
    </location>
</feature>
<accession>G5AFV9</accession>
<evidence type="ECO:0000256" key="1">
    <source>
        <dbReference type="SAM" id="MobiDB-lite"/>
    </source>
</evidence>
<feature type="compositionally biased region" description="Basic and acidic residues" evidence="1">
    <location>
        <begin position="82"/>
        <end position="95"/>
    </location>
</feature>
<feature type="region of interest" description="Disordered" evidence="1">
    <location>
        <begin position="488"/>
        <end position="522"/>
    </location>
</feature>
<dbReference type="PANTHER" id="PTHR33050">
    <property type="entry name" value="REVERSE TRANSCRIPTASE DOMAIN-CONTAINING PROTEIN"/>
    <property type="match status" value="1"/>
</dbReference>
<gene>
    <name evidence="2" type="ORF">PHYSODRAFT_307736</name>
</gene>
<reference evidence="2 3" key="1">
    <citation type="journal article" date="2006" name="Science">
        <title>Phytophthora genome sequences uncover evolutionary origins and mechanisms of pathogenesis.</title>
        <authorList>
            <person name="Tyler B.M."/>
            <person name="Tripathy S."/>
            <person name="Zhang X."/>
            <person name="Dehal P."/>
            <person name="Jiang R.H."/>
            <person name="Aerts A."/>
            <person name="Arredondo F.D."/>
            <person name="Baxter L."/>
            <person name="Bensasson D."/>
            <person name="Beynon J.L."/>
            <person name="Chapman J."/>
            <person name="Damasceno C.M."/>
            <person name="Dorrance A.E."/>
            <person name="Dou D."/>
            <person name="Dickerman A.W."/>
            <person name="Dubchak I.L."/>
            <person name="Garbelotto M."/>
            <person name="Gijzen M."/>
            <person name="Gordon S.G."/>
            <person name="Govers F."/>
            <person name="Grunwald N.J."/>
            <person name="Huang W."/>
            <person name="Ivors K.L."/>
            <person name="Jones R.W."/>
            <person name="Kamoun S."/>
            <person name="Krampis K."/>
            <person name="Lamour K.H."/>
            <person name="Lee M.K."/>
            <person name="McDonald W.H."/>
            <person name="Medina M."/>
            <person name="Meijer H.J."/>
            <person name="Nordberg E.K."/>
            <person name="Maclean D.J."/>
            <person name="Ospina-Giraldo M.D."/>
            <person name="Morris P.F."/>
            <person name="Phuntumart V."/>
            <person name="Putnam N.H."/>
            <person name="Rash S."/>
            <person name="Rose J.K."/>
            <person name="Sakihama Y."/>
            <person name="Salamov A.A."/>
            <person name="Savidor A."/>
            <person name="Scheuring C.F."/>
            <person name="Smith B.M."/>
            <person name="Sobral B.W."/>
            <person name="Terry A."/>
            <person name="Torto-Alalibo T.A."/>
            <person name="Win J."/>
            <person name="Xu Z."/>
            <person name="Zhang H."/>
            <person name="Grigoriev I.V."/>
            <person name="Rokhsar D.S."/>
            <person name="Boore J.L."/>
        </authorList>
    </citation>
    <scope>NUCLEOTIDE SEQUENCE [LARGE SCALE GENOMIC DNA]</scope>
    <source>
        <strain evidence="2 3">P6497</strain>
    </source>
</reference>
<dbReference type="KEGG" id="psoj:PHYSODRAFT_307736"/>
<protein>
    <submittedName>
        <fullName evidence="2">Uncharacterized protein</fullName>
    </submittedName>
</protein>
<evidence type="ECO:0000313" key="2">
    <source>
        <dbReference type="EMBL" id="EGZ05475.1"/>
    </source>
</evidence>
<sequence length="1275" mass="139856">MWECSPTSATYLVAVELSSGRPALLPVSVLRIGIGGCDLRVLEWLLEHFSGCEVPVWVVEKATEQGRMDILRLLVEHDAGRRGKEASSRAEHGENDEGNVAQWGGSSLVTAAQMKRFDIVRFLYENTPRDMYEESLDMTIPFVLDAGEMNLAQEVLPPGTSAADYGDISSNPSVVELAFDAGLLDEDFLDGPHYAEVTARRGGTVQVTILPRSDDEESTSATITRAVAAARSVPRSELSTGQPRVKLFLPVCYRVGDVFRHGQITAYNSTVYVVSTEGETHEVPFSAPTEIAPAVAVLLWNAALLEDVASMSDLEAAHALILDRLLGQNGKRATKAISRLLAGIATRQSMPRPSAMMPWVCPRTGHELLVSVVDVLNFAFYVDGGRAIPANVRVGATFLDGPATRPAQGSRRPRSERQVSVTANHEDPMPPATTRQERPRRTRRTISTAAVRAENPTVVDAPSSGEEESSNEGAAATQFADLLDALSSDHPAPKRRRTVRTEQAPPTPVGHVTTAQGDSRAEPATADPVQAILHALAPYPSVLAAYAQQLQRLSAPATSPSQVTGINPPPISQAVRLSTSPSDLIPVNEPSDRRQQNFRPSRAQQEVHDAISAPAYIGKDGDVYMDHVRTSTATRFLAHPAVASRLFDIEFSACDLSILHFPRFALDSPLNRSKAKAVNTRNFSSKVALPELPDKPIFFNEETRDVFAAAKDFGEQLEDFAPWSSSEVHILAFWFSNIIGAYRLAVVEDMRSGRAIRSVSDSRCKTPSWPDYCSRPHVHARTKRPGQMVHHLPGTAPERFTKEETTLWLGKELSVGTVRYLRKSRPKFQRKTDASSASGVGSRSVVSRVIELLEQRLQASEKTRKQSLFAAFEAADVEPPHGIPAANDTGPRPTFSLDHDMVRTISLLVTRTIMTLAETIRLWRGQSASSPTPNKALVHDHFPWLLHEYEHVNLFIRTATQDDHVLVEYETHDRLQACDSALRLAMTAVLGPRAINNKKFTEWSTNVVALGLEWDSVAMTVSMPVSKLQKALGRVEAVLVSSQTTRTALAKLLGSLRHVCSCIRPAKPFIQQLVALWKRSPRVRPISLTLEARLDLAWFAHILRFGRLRGVPLEYFCGLPAPAVHLYMDASDSGLCVLNPVRHEFIRLQFDPVEQDLIKQRRLSINVKVPDSMRKAYDGSCTPFNNAPLPIRPDDNTTRHGSNGSPSVGASDGLPGYHTRARSSRAVSPTGNPAVNFDDAVHAVITLRGSKTDQRGEGSARYLSRSGHGRPVDTI</sequence>
<dbReference type="InParanoid" id="G5AFV9"/>
<feature type="compositionally biased region" description="Polar residues" evidence="1">
    <location>
        <begin position="1199"/>
        <end position="1208"/>
    </location>
</feature>
<evidence type="ECO:0000313" key="3">
    <source>
        <dbReference type="Proteomes" id="UP000002640"/>
    </source>
</evidence>
<name>G5AFV9_PHYSP</name>
<dbReference type="PANTHER" id="PTHR33050:SF7">
    <property type="entry name" value="RIBONUCLEASE H"/>
    <property type="match status" value="1"/>
</dbReference>
<dbReference type="GeneID" id="20642924"/>
<feature type="region of interest" description="Disordered" evidence="1">
    <location>
        <begin position="580"/>
        <end position="609"/>
    </location>
</feature>
<dbReference type="EMBL" id="JH159166">
    <property type="protein sequence ID" value="EGZ05475.1"/>
    <property type="molecule type" value="Genomic_DNA"/>
</dbReference>
<feature type="region of interest" description="Disordered" evidence="1">
    <location>
        <begin position="1180"/>
        <end position="1235"/>
    </location>
</feature>
<dbReference type="SUPFAM" id="SSF140860">
    <property type="entry name" value="Pseudo ankyrin repeat-like"/>
    <property type="match status" value="1"/>
</dbReference>
<feature type="region of interest" description="Disordered" evidence="1">
    <location>
        <begin position="1248"/>
        <end position="1275"/>
    </location>
</feature>
<dbReference type="SMR" id="G5AFV9"/>
<dbReference type="InterPro" id="IPR052055">
    <property type="entry name" value="Hepadnavirus_pol/RT"/>
</dbReference>
<dbReference type="AlphaFoldDB" id="G5AFV9"/>
<feature type="region of interest" description="Disordered" evidence="1">
    <location>
        <begin position="399"/>
        <end position="474"/>
    </location>
</feature>
<proteinExistence type="predicted"/>
<keyword evidence="3" id="KW-1185">Reference proteome</keyword>
<organism evidence="2 3">
    <name type="scientific">Phytophthora sojae (strain P6497)</name>
    <name type="common">Soybean stem and root rot agent</name>
    <name type="synonym">Phytophthora megasperma f. sp. glycines</name>
    <dbReference type="NCBI Taxonomy" id="1094619"/>
    <lineage>
        <taxon>Eukaryota</taxon>
        <taxon>Sar</taxon>
        <taxon>Stramenopiles</taxon>
        <taxon>Oomycota</taxon>
        <taxon>Peronosporomycetes</taxon>
        <taxon>Peronosporales</taxon>
        <taxon>Peronosporaceae</taxon>
        <taxon>Phytophthora</taxon>
    </lineage>
</organism>
<dbReference type="Proteomes" id="UP000002640">
    <property type="component" value="Unassembled WGS sequence"/>
</dbReference>